<proteinExistence type="predicted"/>
<protein>
    <submittedName>
        <fullName evidence="2">Uncharacterized protein (DUF2141 family)</fullName>
    </submittedName>
</protein>
<dbReference type="EMBL" id="QKYV01000010">
    <property type="protein sequence ID" value="PZW37815.1"/>
    <property type="molecule type" value="Genomic_DNA"/>
</dbReference>
<name>A0A2W7HWS7_9FLAO</name>
<feature type="signal peptide" evidence="1">
    <location>
        <begin position="1"/>
        <end position="18"/>
    </location>
</feature>
<dbReference type="InterPro" id="IPR018673">
    <property type="entry name" value="DUF2141"/>
</dbReference>
<dbReference type="Pfam" id="PF09912">
    <property type="entry name" value="DUF2141"/>
    <property type="match status" value="1"/>
</dbReference>
<accession>A0A2W7HWS7</accession>
<dbReference type="AlphaFoldDB" id="A0A2W7HWS7"/>
<feature type="chain" id="PRO_5016046362" evidence="1">
    <location>
        <begin position="19"/>
        <end position="136"/>
    </location>
</feature>
<keyword evidence="3" id="KW-1185">Reference proteome</keyword>
<dbReference type="RefSeq" id="WP_111542084.1">
    <property type="nucleotide sequence ID" value="NZ_QKYV01000010.1"/>
</dbReference>
<keyword evidence="1" id="KW-0732">Signal</keyword>
<gene>
    <name evidence="2" type="ORF">LX95_02829</name>
</gene>
<sequence>MKTLFLLFIMAVSQQITAQDTATVTVTIENIANDEGEILLGMFTQEKFIKAQPNYSANAKIENGKAIITFNEVPHGWYAISCFQDKNGNNKMDFQNNGMPKEDYGVSNNPMLMGPPTWDDAKFEVNATTKEIVIRL</sequence>
<evidence type="ECO:0000313" key="3">
    <source>
        <dbReference type="Proteomes" id="UP000249542"/>
    </source>
</evidence>
<comment type="caution">
    <text evidence="2">The sequence shown here is derived from an EMBL/GenBank/DDBJ whole genome shotgun (WGS) entry which is preliminary data.</text>
</comment>
<evidence type="ECO:0000256" key="1">
    <source>
        <dbReference type="SAM" id="SignalP"/>
    </source>
</evidence>
<dbReference type="Proteomes" id="UP000249542">
    <property type="component" value="Unassembled WGS sequence"/>
</dbReference>
<evidence type="ECO:0000313" key="2">
    <source>
        <dbReference type="EMBL" id="PZW37815.1"/>
    </source>
</evidence>
<organism evidence="2 3">
    <name type="scientific">Mesonia algae</name>
    <dbReference type="NCBI Taxonomy" id="213248"/>
    <lineage>
        <taxon>Bacteria</taxon>
        <taxon>Pseudomonadati</taxon>
        <taxon>Bacteroidota</taxon>
        <taxon>Flavobacteriia</taxon>
        <taxon>Flavobacteriales</taxon>
        <taxon>Flavobacteriaceae</taxon>
        <taxon>Mesonia</taxon>
    </lineage>
</organism>
<reference evidence="2 3" key="1">
    <citation type="submission" date="2018-06" db="EMBL/GenBank/DDBJ databases">
        <title>Genomic Encyclopedia of Archaeal and Bacterial Type Strains, Phase II (KMG-II): from individual species to whole genera.</title>
        <authorList>
            <person name="Goeker M."/>
        </authorList>
    </citation>
    <scope>NUCLEOTIDE SEQUENCE [LARGE SCALE GENOMIC DNA]</scope>
    <source>
        <strain evidence="2 3">DSM 15361</strain>
    </source>
</reference>